<gene>
    <name evidence="2" type="ORF">NEISUBOT_03289</name>
</gene>
<sequence length="64" mass="7136">MKLLQSDNKCQSGRLNGSADSGGYNGDEAQCPAGMCRCSVCQTVGYIFKKHNIIWVNRQTRCRH</sequence>
<dbReference type="AlphaFoldDB" id="A0A9W5N0C5"/>
<evidence type="ECO:0000313" key="2">
    <source>
        <dbReference type="EMBL" id="EFC53287.1"/>
    </source>
</evidence>
<evidence type="ECO:0000256" key="1">
    <source>
        <dbReference type="SAM" id="MobiDB-lite"/>
    </source>
</evidence>
<protein>
    <submittedName>
        <fullName evidence="2">Uncharacterized protein</fullName>
    </submittedName>
</protein>
<dbReference type="EMBL" id="ACEO02000001">
    <property type="protein sequence ID" value="EFC53287.1"/>
    <property type="molecule type" value="Genomic_DNA"/>
</dbReference>
<organism evidence="2 3">
    <name type="scientific">Neisseria subflava NJ9703</name>
    <dbReference type="NCBI Taxonomy" id="546268"/>
    <lineage>
        <taxon>Bacteria</taxon>
        <taxon>Pseudomonadati</taxon>
        <taxon>Pseudomonadota</taxon>
        <taxon>Betaproteobacteria</taxon>
        <taxon>Neisseriales</taxon>
        <taxon>Neisseriaceae</taxon>
        <taxon>Neisseria</taxon>
    </lineage>
</organism>
<evidence type="ECO:0000313" key="3">
    <source>
        <dbReference type="Proteomes" id="UP000004621"/>
    </source>
</evidence>
<dbReference type="Proteomes" id="UP000004621">
    <property type="component" value="Unassembled WGS sequence"/>
</dbReference>
<name>A0A9W5N0C5_NEISU</name>
<accession>A0A9W5N0C5</accession>
<feature type="region of interest" description="Disordered" evidence="1">
    <location>
        <begin position="1"/>
        <end position="23"/>
    </location>
</feature>
<feature type="compositionally biased region" description="Polar residues" evidence="1">
    <location>
        <begin position="1"/>
        <end position="19"/>
    </location>
</feature>
<comment type="caution">
    <text evidence="2">The sequence shown here is derived from an EMBL/GenBank/DDBJ whole genome shotgun (WGS) entry which is preliminary data.</text>
</comment>
<proteinExistence type="predicted"/>
<reference evidence="2 3" key="1">
    <citation type="submission" date="2010-01" db="EMBL/GenBank/DDBJ databases">
        <authorList>
            <person name="Weinstock G."/>
            <person name="Sodergren E."/>
            <person name="Clifton S."/>
            <person name="Fulton L."/>
            <person name="Fulton B."/>
            <person name="Courtney L."/>
            <person name="Fronick C."/>
            <person name="Harrison M."/>
            <person name="Strong C."/>
            <person name="Farmer C."/>
            <person name="Delahaunty K."/>
            <person name="Markovic C."/>
            <person name="Hall O."/>
            <person name="Minx P."/>
            <person name="Tomlinson C."/>
            <person name="Mitreva M."/>
            <person name="Nelson J."/>
            <person name="Hou S."/>
            <person name="Wollam A."/>
            <person name="Pepin K.H."/>
            <person name="Johnson M."/>
            <person name="Bhonagiri V."/>
            <person name="Nash W.E."/>
            <person name="Warren W."/>
            <person name="Chinwalla A."/>
            <person name="Mardis E.R."/>
            <person name="Wilson R.K."/>
        </authorList>
    </citation>
    <scope>NUCLEOTIDE SEQUENCE [LARGE SCALE GENOMIC DNA]</scope>
    <source>
        <strain evidence="2 3">NJ9703</strain>
    </source>
</reference>